<proteinExistence type="predicted"/>
<reference evidence="1 2" key="1">
    <citation type="submission" date="2016-07" db="EMBL/GenBank/DDBJ databases">
        <title>Pervasive Adenine N6-methylation of Active Genes in Fungi.</title>
        <authorList>
            <consortium name="DOE Joint Genome Institute"/>
            <person name="Mondo S.J."/>
            <person name="Dannebaum R.O."/>
            <person name="Kuo R.C."/>
            <person name="Labutti K."/>
            <person name="Haridas S."/>
            <person name="Kuo A."/>
            <person name="Salamov A."/>
            <person name="Ahrendt S.R."/>
            <person name="Lipzen A."/>
            <person name="Sullivan W."/>
            <person name="Andreopoulos W.B."/>
            <person name="Clum A."/>
            <person name="Lindquist E."/>
            <person name="Daum C."/>
            <person name="Ramamoorthy G.K."/>
            <person name="Gryganskyi A."/>
            <person name="Culley D."/>
            <person name="Magnuson J.K."/>
            <person name="James T.Y."/>
            <person name="O'Malley M.A."/>
            <person name="Stajich J.E."/>
            <person name="Spatafora J.W."/>
            <person name="Visel A."/>
            <person name="Grigoriev I.V."/>
        </authorList>
    </citation>
    <scope>NUCLEOTIDE SEQUENCE [LARGE SCALE GENOMIC DNA]</scope>
    <source>
        <strain evidence="1 2">ATCC 12442</strain>
    </source>
</reference>
<comment type="caution">
    <text evidence="1">The sequence shown here is derived from an EMBL/GenBank/DDBJ whole genome shotgun (WGS) entry which is preliminary data.</text>
</comment>
<keyword evidence="2" id="KW-1185">Reference proteome</keyword>
<dbReference type="GeneID" id="63808764"/>
<name>A0A1Y1WH07_9FUNG</name>
<organism evidence="1 2">
    <name type="scientific">Linderina pennispora</name>
    <dbReference type="NCBI Taxonomy" id="61395"/>
    <lineage>
        <taxon>Eukaryota</taxon>
        <taxon>Fungi</taxon>
        <taxon>Fungi incertae sedis</taxon>
        <taxon>Zoopagomycota</taxon>
        <taxon>Kickxellomycotina</taxon>
        <taxon>Kickxellomycetes</taxon>
        <taxon>Kickxellales</taxon>
        <taxon>Kickxellaceae</taxon>
        <taxon>Linderina</taxon>
    </lineage>
</organism>
<accession>A0A1Y1WH07</accession>
<dbReference type="AlphaFoldDB" id="A0A1Y1WH07"/>
<evidence type="ECO:0000313" key="2">
    <source>
        <dbReference type="Proteomes" id="UP000193922"/>
    </source>
</evidence>
<gene>
    <name evidence="1" type="ORF">DL89DRAFT_82552</name>
</gene>
<protein>
    <submittedName>
        <fullName evidence="1">Uncharacterized protein</fullName>
    </submittedName>
</protein>
<evidence type="ECO:0000313" key="1">
    <source>
        <dbReference type="EMBL" id="ORX72752.1"/>
    </source>
</evidence>
<dbReference type="EMBL" id="MCFD01000002">
    <property type="protein sequence ID" value="ORX72752.1"/>
    <property type="molecule type" value="Genomic_DNA"/>
</dbReference>
<dbReference type="RefSeq" id="XP_040746092.1">
    <property type="nucleotide sequence ID" value="XM_040892116.1"/>
</dbReference>
<dbReference type="Proteomes" id="UP000193922">
    <property type="component" value="Unassembled WGS sequence"/>
</dbReference>
<sequence>MIPTWGGLKNDLYLLDAHRHLDCDEHAAAEQVSRGLIGAALKHDVSERKDMDVRQQHKLCIQSQKLRKDIIRRV</sequence>